<gene>
    <name evidence="3" type="ORF">ASILVAE211_20865</name>
</gene>
<evidence type="ECO:0000313" key="4">
    <source>
        <dbReference type="Proteomes" id="UP000708298"/>
    </source>
</evidence>
<dbReference type="InterPro" id="IPR036866">
    <property type="entry name" value="RibonucZ/Hydroxyglut_hydro"/>
</dbReference>
<dbReference type="Pfam" id="PF00753">
    <property type="entry name" value="Lactamase_B"/>
    <property type="match status" value="1"/>
</dbReference>
<dbReference type="InterPro" id="IPR051682">
    <property type="entry name" value="Mito_Persulfide_Diox"/>
</dbReference>
<reference evidence="3" key="1">
    <citation type="journal article" date="2021" name="Microorganisms">
        <title>Acidisoma silvae sp. nov. and Acidisomacellulosilytica sp. nov., Two Acidophilic Bacteria Isolated from Decaying Wood, Hydrolyzing Cellulose and Producing Poly-3-hydroxybutyrate.</title>
        <authorList>
            <person name="Mieszkin S."/>
            <person name="Pouder E."/>
            <person name="Uroz S."/>
            <person name="Simon-Colin C."/>
            <person name="Alain K."/>
        </authorList>
    </citation>
    <scope>NUCLEOTIDE SEQUENCE</scope>
    <source>
        <strain evidence="3">HW T2.11</strain>
    </source>
</reference>
<dbReference type="AlphaFoldDB" id="A0A963YV49"/>
<protein>
    <submittedName>
        <fullName evidence="3">MBL fold metallo-hydrolase</fullName>
    </submittedName>
</protein>
<dbReference type="GO" id="GO:0070813">
    <property type="term" value="P:hydrogen sulfide metabolic process"/>
    <property type="evidence" value="ECO:0007669"/>
    <property type="project" value="TreeGrafter"/>
</dbReference>
<dbReference type="RefSeq" id="WP_227323307.1">
    <property type="nucleotide sequence ID" value="NZ_JAESVB010000015.1"/>
</dbReference>
<reference evidence="3" key="2">
    <citation type="submission" date="2021-01" db="EMBL/GenBank/DDBJ databases">
        <authorList>
            <person name="Mieszkin S."/>
            <person name="Pouder E."/>
            <person name="Alain K."/>
        </authorList>
    </citation>
    <scope>NUCLEOTIDE SEQUENCE</scope>
    <source>
        <strain evidence="3">HW T2.11</strain>
    </source>
</reference>
<accession>A0A963YV49</accession>
<evidence type="ECO:0000256" key="1">
    <source>
        <dbReference type="ARBA" id="ARBA00022723"/>
    </source>
</evidence>
<dbReference type="InterPro" id="IPR001279">
    <property type="entry name" value="Metallo-B-lactamas"/>
</dbReference>
<keyword evidence="1" id="KW-0479">Metal-binding</keyword>
<proteinExistence type="predicted"/>
<dbReference type="GO" id="GO:0046872">
    <property type="term" value="F:metal ion binding"/>
    <property type="evidence" value="ECO:0007669"/>
    <property type="project" value="UniProtKB-KW"/>
</dbReference>
<dbReference type="InterPro" id="IPR044528">
    <property type="entry name" value="POD-like_MBL-fold"/>
</dbReference>
<dbReference type="PANTHER" id="PTHR43084:SF1">
    <property type="entry name" value="PERSULFIDE DIOXYGENASE ETHE1, MITOCHONDRIAL"/>
    <property type="match status" value="1"/>
</dbReference>
<evidence type="ECO:0000313" key="3">
    <source>
        <dbReference type="EMBL" id="MCB8877660.1"/>
    </source>
</evidence>
<dbReference type="Gene3D" id="3.60.15.10">
    <property type="entry name" value="Ribonuclease Z/Hydroxyacylglutathione hydrolase-like"/>
    <property type="match status" value="1"/>
</dbReference>
<name>A0A963YV49_9PROT</name>
<organism evidence="3 4">
    <name type="scientific">Acidisoma silvae</name>
    <dbReference type="NCBI Taxonomy" id="2802396"/>
    <lineage>
        <taxon>Bacteria</taxon>
        <taxon>Pseudomonadati</taxon>
        <taxon>Pseudomonadota</taxon>
        <taxon>Alphaproteobacteria</taxon>
        <taxon>Acetobacterales</taxon>
        <taxon>Acidocellaceae</taxon>
        <taxon>Acidisoma</taxon>
    </lineage>
</organism>
<dbReference type="GO" id="GO:0006749">
    <property type="term" value="P:glutathione metabolic process"/>
    <property type="evidence" value="ECO:0007669"/>
    <property type="project" value="InterPro"/>
</dbReference>
<feature type="domain" description="Metallo-beta-lactamase" evidence="2">
    <location>
        <begin position="21"/>
        <end position="210"/>
    </location>
</feature>
<comment type="caution">
    <text evidence="3">The sequence shown here is derived from an EMBL/GenBank/DDBJ whole genome shotgun (WGS) entry which is preliminary data.</text>
</comment>
<dbReference type="SMART" id="SM00849">
    <property type="entry name" value="Lactamase_B"/>
    <property type="match status" value="1"/>
</dbReference>
<dbReference type="GO" id="GO:0050313">
    <property type="term" value="F:sulfur dioxygenase activity"/>
    <property type="evidence" value="ECO:0007669"/>
    <property type="project" value="InterPro"/>
</dbReference>
<dbReference type="CDD" id="cd07724">
    <property type="entry name" value="POD-like_MBL-fold"/>
    <property type="match status" value="1"/>
</dbReference>
<dbReference type="SUPFAM" id="SSF56281">
    <property type="entry name" value="Metallo-hydrolase/oxidoreductase"/>
    <property type="match status" value="1"/>
</dbReference>
<dbReference type="PANTHER" id="PTHR43084">
    <property type="entry name" value="PERSULFIDE DIOXYGENASE ETHE1"/>
    <property type="match status" value="1"/>
</dbReference>
<dbReference type="EMBL" id="JAESVB010000015">
    <property type="protein sequence ID" value="MCB8877660.1"/>
    <property type="molecule type" value="Genomic_DNA"/>
</dbReference>
<evidence type="ECO:0000259" key="2">
    <source>
        <dbReference type="SMART" id="SM00849"/>
    </source>
</evidence>
<sequence length="297" mass="32650">MPSPAPLRQPRVKGFFDPRTFSVQYVVSDPATGQCAIIDPVLDFDEKSGSVATANADALLAYVAQERLAVAWILDTHPHADHFSAAQYLREKTGAPTAIGAQVVEVQRLWQAIYHWPELKTDGSQWHRLFAEGERFRIGTLDAHILFSPGHTLASITYVIGDAAFVHDTLFMPDSGTARADFPGGSAGLLWDSLQEILALPEETRLFTGHDYQPGGRAPLWESTIGDQKARNGHIAGIDREAFIALREARDRTLPMPKLILHALQVNIAGGRLPEPESNGQRYLKFPIGALGDVRWG</sequence>
<keyword evidence="4" id="KW-1185">Reference proteome</keyword>
<dbReference type="Proteomes" id="UP000708298">
    <property type="component" value="Unassembled WGS sequence"/>
</dbReference>